<keyword evidence="18" id="KW-0539">Nucleus</keyword>
<dbReference type="SMART" id="SM00490">
    <property type="entry name" value="HELICc"/>
    <property type="match status" value="1"/>
</dbReference>
<dbReference type="RefSeq" id="XP_019017364.1">
    <property type="nucleotide sequence ID" value="XM_019164161.1"/>
</dbReference>
<dbReference type="PANTHER" id="PTHR45623">
    <property type="entry name" value="CHROMODOMAIN-HELICASE-DNA-BINDING PROTEIN 3-RELATED-RELATED"/>
    <property type="match status" value="1"/>
</dbReference>
<dbReference type="GO" id="GO:0005743">
    <property type="term" value="C:mitochondrial inner membrane"/>
    <property type="evidence" value="ECO:0007669"/>
    <property type="project" value="UniProtKB-SubCell"/>
</dbReference>
<sequence>MSFFIDNNSVSPQGVSQQRLELAEFQYDGLNGLLATIRKTCCQKCIPLDYGEGDLTKGEAECTSRCVAKFMQGHKVIGNFVETGQRLSDKDMKHYEQIKKDYLSSPPDAPAGSTEAVPGTTSNSNGTATAIDPTETHEQRLKRFLLSTDPQTEYKKHNSQDAAKRFQYLLSLSPLFRFFIDTRATNDKALHRMVRQIDQKHATGKLGNVSSAGPNISSTTNRRKRKSEKEEDAELINNEEDEMDESATGFLSESPNYVDGTLRDYQIQGLNWLISLYDNRLSGILADEMGLGKTLQTISFLGYLRYYKKIDGPFLVIVPKSTLDNWRREFAKWTKDVNVVVLQGDKEKRADIINNVLLQAKFDICITSFEMVIREKAKLSKFRWQYMVIDEAHRIKNEQSSLSQIIRLFYSKNRLLITGTPLQNNLHELWALLNFLLPDVFGDNEIFNEWFEKTESKNDENGEEQEDEEGNGKADTDGVKGGGDKEAVNKLRKILSPFLLRRVKADVEKSLLPKQEINVYVGMTAMQIKWYRNLLQKDIEAVNGQVGKREGKTRLLNIVMQLRKCCNHPYLFEGAEPGPPYTNGEHLVLNAGKMVVLDKLLRKMKEEGSRVLIFSQMSRLLDILEDYCYLRDYQYCRIDGSTDHEDRVSAIDDYNAPDSDKFIFLLTTRAGGLGINLTTADVVVLFDSDWNPQADLQAMDRAHRIGQKKQVKVFRFVTENAIEEKVLERAAQKLRLDQLVIQQGRSRYSDERKDSSNNKDDLLNMIQHGAQKVLDNDEGSMGLNDDIDAILSRGEEKTKELNAKFEKLGLDDLQNFNGEQPSAYEWNGENFAEKKSKGVGIFLNPSKRVRKEHQYSVDGYYKDVMSQMKAPSTKPSVPRPPKQFQLMDFQFFDLKLNDYFEKEMLAYRKRVNYRVGEEDLDFENKKYEGYDPEEFKKLNKKEQKSVIKDIVSSEQAKINESEPFTEEDMQEKRRLIEEGFGDWNKREFMQFIHGCAKYGSRNYKEISNDVKGKDEDDVRRYGEVFWRRHKEIEGWERYLKEIEIGERKLEKSKMQSEILRGKIKEVKYPIEELTIQYPPNNSKRMYSLVEDRYLLIKADEYGLTNQHLYDLIKQDIMSEELFRYCFYFKSRTTNEIARRIATLLLAVSREVEGPDAFKRKRKPGARLDSAADSAISSRQQSADVDADVDVDDTGTPFESNGHAADDHAKRRKIEELSTV</sequence>
<evidence type="ECO:0000256" key="22">
    <source>
        <dbReference type="SAM" id="MobiDB-lite"/>
    </source>
</evidence>
<dbReference type="Gene3D" id="1.10.1040.30">
    <property type="entry name" value="ISWI, HAND domain"/>
    <property type="match status" value="1"/>
</dbReference>
<dbReference type="Gene3D" id="1.10.10.60">
    <property type="entry name" value="Homeodomain-like"/>
    <property type="match status" value="2"/>
</dbReference>
<dbReference type="SUPFAM" id="SSF144122">
    <property type="entry name" value="Tim10-like"/>
    <property type="match status" value="1"/>
</dbReference>
<name>A0A1E3NJG1_9ASCO</name>
<dbReference type="InterPro" id="IPR004217">
    <property type="entry name" value="Tim10-like"/>
</dbReference>
<dbReference type="SUPFAM" id="SSF52540">
    <property type="entry name" value="P-loop containing nucleoside triphosphate hydrolases"/>
    <property type="match status" value="2"/>
</dbReference>
<dbReference type="GO" id="GO:0034728">
    <property type="term" value="P:nucleosome organization"/>
    <property type="evidence" value="ECO:0007669"/>
    <property type="project" value="TreeGrafter"/>
</dbReference>
<evidence type="ECO:0000313" key="26">
    <source>
        <dbReference type="EMBL" id="ODQ46251.1"/>
    </source>
</evidence>
<accession>A0A1E3NJG1</accession>
<dbReference type="AlphaFoldDB" id="A0A1E3NJG1"/>
<evidence type="ECO:0000259" key="25">
    <source>
        <dbReference type="PROSITE" id="PS51293"/>
    </source>
</evidence>
<evidence type="ECO:0000256" key="3">
    <source>
        <dbReference type="ARBA" id="ARBA00006720"/>
    </source>
</evidence>
<feature type="region of interest" description="Disordered" evidence="22">
    <location>
        <begin position="454"/>
        <end position="483"/>
    </location>
</feature>
<feature type="domain" description="SANT" evidence="25">
    <location>
        <begin position="978"/>
        <end position="1030"/>
    </location>
</feature>
<dbReference type="GO" id="GO:0015616">
    <property type="term" value="F:DNA translocase activity"/>
    <property type="evidence" value="ECO:0007669"/>
    <property type="project" value="EnsemblFungi"/>
</dbReference>
<evidence type="ECO:0000256" key="13">
    <source>
        <dbReference type="ARBA" id="ARBA00022927"/>
    </source>
</evidence>
<dbReference type="SUPFAM" id="SSF101224">
    <property type="entry name" value="HAND domain of the nucleosome remodeling ATPase ISWI"/>
    <property type="match status" value="1"/>
</dbReference>
<organism evidence="26 27">
    <name type="scientific">Pichia membranifaciens NRRL Y-2026</name>
    <dbReference type="NCBI Taxonomy" id="763406"/>
    <lineage>
        <taxon>Eukaryota</taxon>
        <taxon>Fungi</taxon>
        <taxon>Dikarya</taxon>
        <taxon>Ascomycota</taxon>
        <taxon>Saccharomycotina</taxon>
        <taxon>Pichiomycetes</taxon>
        <taxon>Pichiales</taxon>
        <taxon>Pichiaceae</taxon>
        <taxon>Pichia</taxon>
    </lineage>
</organism>
<feature type="region of interest" description="Disordered" evidence="22">
    <location>
        <begin position="1157"/>
        <end position="1219"/>
    </location>
</feature>
<evidence type="ECO:0000256" key="19">
    <source>
        <dbReference type="ARBA" id="ARBA00037570"/>
    </source>
</evidence>
<dbReference type="OrthoDB" id="5857104at2759"/>
<dbReference type="GO" id="GO:0006369">
    <property type="term" value="P:termination of RNA polymerase II transcription"/>
    <property type="evidence" value="ECO:0007669"/>
    <property type="project" value="EnsemblFungi"/>
</dbReference>
<evidence type="ECO:0000256" key="20">
    <source>
        <dbReference type="ARBA" id="ARBA00040599"/>
    </source>
</evidence>
<dbReference type="SMART" id="SM00487">
    <property type="entry name" value="DEXDc"/>
    <property type="match status" value="1"/>
</dbReference>
<dbReference type="InterPro" id="IPR035427">
    <property type="entry name" value="Tim10-like_dom_sf"/>
</dbReference>
<dbReference type="GO" id="GO:0060195">
    <property type="term" value="P:negative regulation of antisense RNA transcription"/>
    <property type="evidence" value="ECO:0007669"/>
    <property type="project" value="EnsemblFungi"/>
</dbReference>
<dbReference type="GO" id="GO:0016887">
    <property type="term" value="F:ATP hydrolysis activity"/>
    <property type="evidence" value="ECO:0007669"/>
    <property type="project" value="TreeGrafter"/>
</dbReference>
<keyword evidence="12" id="KW-0156">Chromatin regulator</keyword>
<dbReference type="GO" id="GO:0000183">
    <property type="term" value="P:rDNA heterochromatin formation"/>
    <property type="evidence" value="ECO:0007669"/>
    <property type="project" value="EnsemblFungi"/>
</dbReference>
<evidence type="ECO:0000256" key="5">
    <source>
        <dbReference type="ARBA" id="ARBA00009687"/>
    </source>
</evidence>
<evidence type="ECO:0000256" key="21">
    <source>
        <dbReference type="ARBA" id="ARBA00074297"/>
    </source>
</evidence>
<dbReference type="InterPro" id="IPR036306">
    <property type="entry name" value="ISWI_HAND-dom_sf"/>
</dbReference>
<dbReference type="InterPro" id="IPR038718">
    <property type="entry name" value="SNF2-like_sf"/>
</dbReference>
<keyword evidence="8" id="KW-0496">Mitochondrion</keyword>
<dbReference type="PROSITE" id="PS51293">
    <property type="entry name" value="SANT"/>
    <property type="match status" value="1"/>
</dbReference>
<comment type="similarity">
    <text evidence="3">Belongs to the small Tim family.</text>
</comment>
<dbReference type="CDD" id="cd17997">
    <property type="entry name" value="DEXHc_SMARCA1_SMARCA5"/>
    <property type="match status" value="1"/>
</dbReference>
<dbReference type="Pfam" id="PF09110">
    <property type="entry name" value="HAND"/>
    <property type="match status" value="1"/>
</dbReference>
<evidence type="ECO:0000256" key="9">
    <source>
        <dbReference type="ARBA" id="ARBA00022801"/>
    </source>
</evidence>
<comment type="similarity">
    <text evidence="5">Belongs to the SNF2/RAD54 helicase family. ISWI subfamily.</text>
</comment>
<keyword evidence="7" id="KW-0547">Nucleotide-binding</keyword>
<dbReference type="SUPFAM" id="SSF46689">
    <property type="entry name" value="Homeodomain-like"/>
    <property type="match status" value="2"/>
</dbReference>
<dbReference type="GO" id="GO:0000781">
    <property type="term" value="C:chromosome, telomeric region"/>
    <property type="evidence" value="ECO:0007669"/>
    <property type="project" value="GOC"/>
</dbReference>
<dbReference type="Pfam" id="PF00271">
    <property type="entry name" value="Helicase_C"/>
    <property type="match status" value="1"/>
</dbReference>
<evidence type="ECO:0000256" key="18">
    <source>
        <dbReference type="ARBA" id="ARBA00023242"/>
    </source>
</evidence>
<keyword evidence="13" id="KW-0813">Transport</keyword>
<dbReference type="STRING" id="763406.A0A1E3NJG1"/>
<dbReference type="GO" id="GO:0003678">
    <property type="term" value="F:DNA helicase activity"/>
    <property type="evidence" value="ECO:0007669"/>
    <property type="project" value="UniProtKB-EC"/>
</dbReference>
<dbReference type="InterPro" id="IPR000330">
    <property type="entry name" value="SNF2_N"/>
</dbReference>
<dbReference type="GO" id="GO:0005880">
    <property type="term" value="C:nuclear microtubule"/>
    <property type="evidence" value="ECO:0007669"/>
    <property type="project" value="EnsemblFungi"/>
</dbReference>
<dbReference type="InterPro" id="IPR001005">
    <property type="entry name" value="SANT/Myb"/>
</dbReference>
<comment type="function">
    <text evidence="19">Catalytic component of the SWR1 complex which mediates the ATP-dependent exchange of histone H2A for the H2A variant HZT1 leading to transcriptional regulation of selected genes by chromatin remodeling.</text>
</comment>
<keyword evidence="15" id="KW-0238">DNA-binding</keyword>
<evidence type="ECO:0000256" key="16">
    <source>
        <dbReference type="ARBA" id="ARBA00023136"/>
    </source>
</evidence>
<dbReference type="PROSITE" id="PS51192">
    <property type="entry name" value="HELICASE_ATP_BIND_1"/>
    <property type="match status" value="1"/>
</dbReference>
<comment type="subcellular location">
    <subcellularLocation>
        <location evidence="2">Mitochondrion inner membrane</location>
        <topology evidence="2">Peripheral membrane protein</topology>
    </subcellularLocation>
    <subcellularLocation>
        <location evidence="1">Nucleus</location>
    </subcellularLocation>
</comment>
<keyword evidence="14" id="KW-0811">Translocation</keyword>
<evidence type="ECO:0000256" key="4">
    <source>
        <dbReference type="ARBA" id="ARBA00009220"/>
    </source>
</evidence>
<feature type="domain" description="Helicase C-terminal" evidence="24">
    <location>
        <begin position="596"/>
        <end position="747"/>
    </location>
</feature>
<dbReference type="GO" id="GO:0008623">
    <property type="term" value="C:CHRAC"/>
    <property type="evidence" value="ECO:0007669"/>
    <property type="project" value="EnsemblFungi"/>
</dbReference>
<dbReference type="GO" id="GO:0042393">
    <property type="term" value="F:histone binding"/>
    <property type="evidence" value="ECO:0007669"/>
    <property type="project" value="TreeGrafter"/>
</dbReference>
<gene>
    <name evidence="26" type="ORF">PICMEDRAFT_72334</name>
</gene>
<dbReference type="Proteomes" id="UP000094455">
    <property type="component" value="Unassembled WGS sequence"/>
</dbReference>
<dbReference type="InterPro" id="IPR027417">
    <property type="entry name" value="P-loop_NTPase"/>
</dbReference>
<keyword evidence="13" id="KW-0653">Protein transport</keyword>
<keyword evidence="10" id="KW-0347">Helicase</keyword>
<evidence type="ECO:0000256" key="11">
    <source>
        <dbReference type="ARBA" id="ARBA00022840"/>
    </source>
</evidence>
<feature type="domain" description="Helicase ATP-binding" evidence="23">
    <location>
        <begin position="274"/>
        <end position="439"/>
    </location>
</feature>
<dbReference type="InterPro" id="IPR015195">
    <property type="entry name" value="SLIDE"/>
</dbReference>
<dbReference type="InterPro" id="IPR009057">
    <property type="entry name" value="Homeodomain-like_sf"/>
</dbReference>
<dbReference type="CDD" id="cd00167">
    <property type="entry name" value="SANT"/>
    <property type="match status" value="1"/>
</dbReference>
<dbReference type="EC" id="3.6.4.12" evidence="6"/>
<evidence type="ECO:0000259" key="24">
    <source>
        <dbReference type="PROSITE" id="PS51194"/>
    </source>
</evidence>
<dbReference type="CDD" id="cd18793">
    <property type="entry name" value="SF2_C_SNF"/>
    <property type="match status" value="1"/>
</dbReference>
<feature type="compositionally biased region" description="Basic and acidic residues" evidence="22">
    <location>
        <begin position="470"/>
        <end position="483"/>
    </location>
</feature>
<evidence type="ECO:0000256" key="2">
    <source>
        <dbReference type="ARBA" id="ARBA00004637"/>
    </source>
</evidence>
<evidence type="ECO:0000256" key="14">
    <source>
        <dbReference type="ARBA" id="ARBA00023010"/>
    </source>
</evidence>
<evidence type="ECO:0000256" key="8">
    <source>
        <dbReference type="ARBA" id="ARBA00022792"/>
    </source>
</evidence>
<feature type="compositionally biased region" description="Basic and acidic residues" evidence="22">
    <location>
        <begin position="1203"/>
        <end position="1219"/>
    </location>
</feature>
<feature type="compositionally biased region" description="Polar residues" evidence="22">
    <location>
        <begin position="208"/>
        <end position="220"/>
    </location>
</feature>
<dbReference type="PROSITE" id="PS51194">
    <property type="entry name" value="HELICASE_CTER"/>
    <property type="match status" value="1"/>
</dbReference>
<dbReference type="PANTHER" id="PTHR45623:SF49">
    <property type="entry name" value="SWI_SNF-RELATED MATRIX-ASSOCIATED ACTIN-DEPENDENT REGULATOR OF CHROMATIN SUBFAMILY A MEMBER 5"/>
    <property type="match status" value="1"/>
</dbReference>
<dbReference type="GO" id="GO:0003697">
    <property type="term" value="F:single-stranded DNA binding"/>
    <property type="evidence" value="ECO:0007669"/>
    <property type="project" value="EnsemblFungi"/>
</dbReference>
<dbReference type="GO" id="GO:0140658">
    <property type="term" value="F:ATP-dependent chromatin remodeler activity"/>
    <property type="evidence" value="ECO:0007669"/>
    <property type="project" value="TreeGrafter"/>
</dbReference>
<dbReference type="GeneID" id="30180848"/>
<reference evidence="26 27" key="1">
    <citation type="journal article" date="2016" name="Proc. Natl. Acad. Sci. U.S.A.">
        <title>Comparative genomics of biotechnologically important yeasts.</title>
        <authorList>
            <person name="Riley R."/>
            <person name="Haridas S."/>
            <person name="Wolfe K.H."/>
            <person name="Lopes M.R."/>
            <person name="Hittinger C.T."/>
            <person name="Goeker M."/>
            <person name="Salamov A.A."/>
            <person name="Wisecaver J.H."/>
            <person name="Long T.M."/>
            <person name="Calvey C.H."/>
            <person name="Aerts A.L."/>
            <person name="Barry K.W."/>
            <person name="Choi C."/>
            <person name="Clum A."/>
            <person name="Coughlan A.Y."/>
            <person name="Deshpande S."/>
            <person name="Douglass A.P."/>
            <person name="Hanson S.J."/>
            <person name="Klenk H.-P."/>
            <person name="LaButti K.M."/>
            <person name="Lapidus A."/>
            <person name="Lindquist E.A."/>
            <person name="Lipzen A.M."/>
            <person name="Meier-Kolthoff J.P."/>
            <person name="Ohm R.A."/>
            <person name="Otillar R.P."/>
            <person name="Pangilinan J.L."/>
            <person name="Peng Y."/>
            <person name="Rokas A."/>
            <person name="Rosa C.A."/>
            <person name="Scheuner C."/>
            <person name="Sibirny A.A."/>
            <person name="Slot J.C."/>
            <person name="Stielow J.B."/>
            <person name="Sun H."/>
            <person name="Kurtzman C.P."/>
            <person name="Blackwell M."/>
            <person name="Grigoriev I.V."/>
            <person name="Jeffries T.W."/>
        </authorList>
    </citation>
    <scope>NUCLEOTIDE SEQUENCE [LARGE SCALE GENOMIC DNA]</scope>
    <source>
        <strain evidence="26 27">NRRL Y-2026</strain>
    </source>
</reference>
<comment type="similarity">
    <text evidence="4">Belongs to the SNF2/RAD54 helicase family. SWR1 subfamily.</text>
</comment>
<feature type="compositionally biased region" description="Polar residues" evidence="22">
    <location>
        <begin position="119"/>
        <end position="128"/>
    </location>
</feature>
<evidence type="ECO:0000256" key="12">
    <source>
        <dbReference type="ARBA" id="ARBA00022853"/>
    </source>
</evidence>
<dbReference type="InterPro" id="IPR001650">
    <property type="entry name" value="Helicase_C-like"/>
</dbReference>
<evidence type="ECO:0000256" key="10">
    <source>
        <dbReference type="ARBA" id="ARBA00022806"/>
    </source>
</evidence>
<evidence type="ECO:0000256" key="7">
    <source>
        <dbReference type="ARBA" id="ARBA00022741"/>
    </source>
</evidence>
<dbReference type="InterPro" id="IPR044754">
    <property type="entry name" value="Isw1/2_DEXHc"/>
</dbReference>
<evidence type="ECO:0000256" key="1">
    <source>
        <dbReference type="ARBA" id="ARBA00004123"/>
    </source>
</evidence>
<dbReference type="GO" id="GO:0071444">
    <property type="term" value="P:cellular response to pheromone"/>
    <property type="evidence" value="ECO:0007669"/>
    <property type="project" value="EnsemblFungi"/>
</dbReference>
<feature type="region of interest" description="Disordered" evidence="22">
    <location>
        <begin position="201"/>
        <end position="239"/>
    </location>
</feature>
<dbReference type="GO" id="GO:0019237">
    <property type="term" value="F:centromeric DNA binding"/>
    <property type="evidence" value="ECO:0007669"/>
    <property type="project" value="EnsemblFungi"/>
</dbReference>
<keyword evidence="16" id="KW-0472">Membrane</keyword>
<dbReference type="Gene3D" id="3.40.50.300">
    <property type="entry name" value="P-loop containing nucleotide triphosphate hydrolases"/>
    <property type="match status" value="1"/>
</dbReference>
<keyword evidence="11" id="KW-0067">ATP-binding</keyword>
<dbReference type="GO" id="GO:0031509">
    <property type="term" value="P:subtelomeric heterochromatin formation"/>
    <property type="evidence" value="ECO:0007669"/>
    <property type="project" value="EnsemblFungi"/>
</dbReference>
<keyword evidence="27" id="KW-1185">Reference proteome</keyword>
<dbReference type="Pfam" id="PF02953">
    <property type="entry name" value="zf-Tim10_DDP"/>
    <property type="match status" value="1"/>
</dbReference>
<protein>
    <recommendedName>
        <fullName evidence="20">Helicase SWR1</fullName>
        <ecNumber evidence="6">3.6.4.12</ecNumber>
    </recommendedName>
    <alternativeName>
        <fullName evidence="21">Helicase swr1</fullName>
    </alternativeName>
</protein>
<proteinExistence type="inferred from homology"/>
<dbReference type="FunFam" id="3.40.50.300:FF:000082">
    <property type="entry name" value="ISWI chromatin remodeling complex ATPase ISW1"/>
    <property type="match status" value="1"/>
</dbReference>
<dbReference type="GO" id="GO:0015031">
    <property type="term" value="P:protein transport"/>
    <property type="evidence" value="ECO:0007669"/>
    <property type="project" value="UniProtKB-KW"/>
</dbReference>
<keyword evidence="9" id="KW-0378">Hydrolase</keyword>
<dbReference type="GO" id="GO:0005524">
    <property type="term" value="F:ATP binding"/>
    <property type="evidence" value="ECO:0007669"/>
    <property type="project" value="UniProtKB-KW"/>
</dbReference>
<dbReference type="Pfam" id="PF09111">
    <property type="entry name" value="SLIDE"/>
    <property type="match status" value="1"/>
</dbReference>
<feature type="region of interest" description="Disordered" evidence="22">
    <location>
        <begin position="102"/>
        <end position="137"/>
    </location>
</feature>
<feature type="compositionally biased region" description="Acidic residues" evidence="22">
    <location>
        <begin position="230"/>
        <end position="239"/>
    </location>
</feature>
<evidence type="ECO:0000256" key="15">
    <source>
        <dbReference type="ARBA" id="ARBA00023125"/>
    </source>
</evidence>
<dbReference type="Pfam" id="PF00176">
    <property type="entry name" value="SNF2-rel_dom"/>
    <property type="match status" value="1"/>
</dbReference>
<dbReference type="EMBL" id="KV454003">
    <property type="protein sequence ID" value="ODQ46251.1"/>
    <property type="molecule type" value="Genomic_DNA"/>
</dbReference>
<dbReference type="Gene3D" id="3.40.50.10810">
    <property type="entry name" value="Tandem AAA-ATPase domain"/>
    <property type="match status" value="1"/>
</dbReference>
<dbReference type="GO" id="GO:0000122">
    <property type="term" value="P:negative regulation of transcription by RNA polymerase II"/>
    <property type="evidence" value="ECO:0007669"/>
    <property type="project" value="EnsemblFungi"/>
</dbReference>
<evidence type="ECO:0000256" key="17">
    <source>
        <dbReference type="ARBA" id="ARBA00023157"/>
    </source>
</evidence>
<evidence type="ECO:0000259" key="23">
    <source>
        <dbReference type="PROSITE" id="PS51192"/>
    </source>
</evidence>
<keyword evidence="17" id="KW-1015">Disulfide bond</keyword>
<dbReference type="InterPro" id="IPR015194">
    <property type="entry name" value="ISWI_HAND-dom"/>
</dbReference>
<dbReference type="SMART" id="SM00717">
    <property type="entry name" value="SANT"/>
    <property type="match status" value="1"/>
</dbReference>
<dbReference type="GO" id="GO:0031491">
    <property type="term" value="F:nucleosome binding"/>
    <property type="evidence" value="ECO:0007669"/>
    <property type="project" value="InterPro"/>
</dbReference>
<dbReference type="InterPro" id="IPR049730">
    <property type="entry name" value="SNF2/RAD54-like_C"/>
</dbReference>
<dbReference type="InterPro" id="IPR017884">
    <property type="entry name" value="SANT_dom"/>
</dbReference>
<evidence type="ECO:0000313" key="27">
    <source>
        <dbReference type="Proteomes" id="UP000094455"/>
    </source>
</evidence>
<dbReference type="FunFam" id="3.40.50.10810:FF:000005">
    <property type="entry name" value="Photoperiod-independent early flowering 1"/>
    <property type="match status" value="1"/>
</dbReference>
<dbReference type="Gene3D" id="1.10.287.810">
    <property type="entry name" value="Mitochondrial import inner membrane translocase subunit tim13 like domains"/>
    <property type="match status" value="1"/>
</dbReference>
<evidence type="ECO:0000256" key="6">
    <source>
        <dbReference type="ARBA" id="ARBA00012551"/>
    </source>
</evidence>
<dbReference type="InterPro" id="IPR014001">
    <property type="entry name" value="Helicase_ATP-bd"/>
</dbReference>
<keyword evidence="8" id="KW-0999">Mitochondrion inner membrane</keyword>